<evidence type="ECO:0000256" key="4">
    <source>
        <dbReference type="ARBA" id="ARBA00022989"/>
    </source>
</evidence>
<protein>
    <recommendedName>
        <fullName evidence="9">FUN14 domain-containing protein</fullName>
    </recommendedName>
</protein>
<dbReference type="HOGENOM" id="CLU_095425_0_1_1"/>
<sequence length="135" mass="14624">MKSTVMLRVAPLPSIGEDAVPPPPKSSVNAYELTFGTVCGICAGVFVKKGAKALAFVFGGVFVLLQYFGSLNLVHMDWGRVASRFENLFYTKDAQGVKRAPRVGSLIYWAIDFLTANFQQRASFIAGFALGLRVG</sequence>
<keyword evidence="4 6" id="KW-1133">Transmembrane helix</keyword>
<evidence type="ECO:0000256" key="2">
    <source>
        <dbReference type="ARBA" id="ARBA00009160"/>
    </source>
</evidence>
<dbReference type="OrthoDB" id="163794at2759"/>
<evidence type="ECO:0000256" key="6">
    <source>
        <dbReference type="SAM" id="Phobius"/>
    </source>
</evidence>
<organism evidence="7 8">
    <name type="scientific">Phlebiopsis gigantea (strain 11061_1 CR5-6)</name>
    <name type="common">White-rot fungus</name>
    <name type="synonym">Peniophora gigantea</name>
    <dbReference type="NCBI Taxonomy" id="745531"/>
    <lineage>
        <taxon>Eukaryota</taxon>
        <taxon>Fungi</taxon>
        <taxon>Dikarya</taxon>
        <taxon>Basidiomycota</taxon>
        <taxon>Agaricomycotina</taxon>
        <taxon>Agaricomycetes</taxon>
        <taxon>Polyporales</taxon>
        <taxon>Phanerochaetaceae</taxon>
        <taxon>Phlebiopsis</taxon>
    </lineage>
</organism>
<evidence type="ECO:0000256" key="5">
    <source>
        <dbReference type="ARBA" id="ARBA00023136"/>
    </source>
</evidence>
<dbReference type="PANTHER" id="PTHR21346">
    <property type="entry name" value="FUN14 DOMAIN CONTAINING"/>
    <property type="match status" value="1"/>
</dbReference>
<accession>A0A0C3NVS6</accession>
<dbReference type="GO" id="GO:0016020">
    <property type="term" value="C:membrane"/>
    <property type="evidence" value="ECO:0007669"/>
    <property type="project" value="UniProtKB-SubCell"/>
</dbReference>
<comment type="similarity">
    <text evidence="2">Belongs to the FUN14 family.</text>
</comment>
<dbReference type="Proteomes" id="UP000053257">
    <property type="component" value="Unassembled WGS sequence"/>
</dbReference>
<keyword evidence="5 6" id="KW-0472">Membrane</keyword>
<evidence type="ECO:0000313" key="8">
    <source>
        <dbReference type="Proteomes" id="UP000053257"/>
    </source>
</evidence>
<dbReference type="Pfam" id="PF04930">
    <property type="entry name" value="FUN14"/>
    <property type="match status" value="1"/>
</dbReference>
<name>A0A0C3NVS6_PHLG1</name>
<comment type="subcellular location">
    <subcellularLocation>
        <location evidence="1">Membrane</location>
    </subcellularLocation>
</comment>
<feature type="transmembrane region" description="Helical" evidence="6">
    <location>
        <begin position="30"/>
        <end position="47"/>
    </location>
</feature>
<keyword evidence="3 6" id="KW-0812">Transmembrane</keyword>
<feature type="transmembrane region" description="Helical" evidence="6">
    <location>
        <begin position="53"/>
        <end position="74"/>
    </location>
</feature>
<keyword evidence="8" id="KW-1185">Reference proteome</keyword>
<evidence type="ECO:0000256" key="1">
    <source>
        <dbReference type="ARBA" id="ARBA00004370"/>
    </source>
</evidence>
<dbReference type="STRING" id="745531.A0A0C3NVS6"/>
<dbReference type="AlphaFoldDB" id="A0A0C3NVS6"/>
<evidence type="ECO:0000256" key="3">
    <source>
        <dbReference type="ARBA" id="ARBA00022692"/>
    </source>
</evidence>
<evidence type="ECO:0000313" key="7">
    <source>
        <dbReference type="EMBL" id="KIP09504.1"/>
    </source>
</evidence>
<dbReference type="PANTHER" id="PTHR21346:SF10">
    <property type="entry name" value="TRANSMEMBRANE PROTEIN"/>
    <property type="match status" value="1"/>
</dbReference>
<reference evidence="7 8" key="1">
    <citation type="journal article" date="2014" name="PLoS Genet.">
        <title>Analysis of the Phlebiopsis gigantea genome, transcriptome and secretome provides insight into its pioneer colonization strategies of wood.</title>
        <authorList>
            <person name="Hori C."/>
            <person name="Ishida T."/>
            <person name="Igarashi K."/>
            <person name="Samejima M."/>
            <person name="Suzuki H."/>
            <person name="Master E."/>
            <person name="Ferreira P."/>
            <person name="Ruiz-Duenas F.J."/>
            <person name="Held B."/>
            <person name="Canessa P."/>
            <person name="Larrondo L.F."/>
            <person name="Schmoll M."/>
            <person name="Druzhinina I.S."/>
            <person name="Kubicek C.P."/>
            <person name="Gaskell J.A."/>
            <person name="Kersten P."/>
            <person name="St John F."/>
            <person name="Glasner J."/>
            <person name="Sabat G."/>
            <person name="Splinter BonDurant S."/>
            <person name="Syed K."/>
            <person name="Yadav J."/>
            <person name="Mgbeahuruike A.C."/>
            <person name="Kovalchuk A."/>
            <person name="Asiegbu F.O."/>
            <person name="Lackner G."/>
            <person name="Hoffmeister D."/>
            <person name="Rencoret J."/>
            <person name="Gutierrez A."/>
            <person name="Sun H."/>
            <person name="Lindquist E."/>
            <person name="Barry K."/>
            <person name="Riley R."/>
            <person name="Grigoriev I.V."/>
            <person name="Henrissat B."/>
            <person name="Kues U."/>
            <person name="Berka R.M."/>
            <person name="Martinez A.T."/>
            <person name="Covert S.F."/>
            <person name="Blanchette R.A."/>
            <person name="Cullen D."/>
        </authorList>
    </citation>
    <scope>NUCLEOTIDE SEQUENCE [LARGE SCALE GENOMIC DNA]</scope>
    <source>
        <strain evidence="7 8">11061_1 CR5-6</strain>
    </source>
</reference>
<gene>
    <name evidence="7" type="ORF">PHLGIDRAFT_116299</name>
</gene>
<evidence type="ECO:0008006" key="9">
    <source>
        <dbReference type="Google" id="ProtNLM"/>
    </source>
</evidence>
<dbReference type="EMBL" id="KN840465">
    <property type="protein sequence ID" value="KIP09504.1"/>
    <property type="molecule type" value="Genomic_DNA"/>
</dbReference>
<dbReference type="InterPro" id="IPR007014">
    <property type="entry name" value="FUN14"/>
</dbReference>
<proteinExistence type="inferred from homology"/>